<gene>
    <name evidence="3" type="ORF">T310_10030</name>
</gene>
<sequence>MSNVKKPPVFIGPRRDVVASLKMASMEFSKPALPAEIMSLVLDYVGPTDLIRIAQTSKRMREMAYDDTRWVQRLKLMGCWDELQARKLSEQAAIMTGLPQGTGGVVLNGEKPIANGTEHQSHDRKASTSDGFDPTPISSVGNLEQSVTSTQDSALVVLKNVKSIRGQARQEYGKVHAALSPFYEDIANSGGSTESLVFKRYTEPESQAQMLSQLQAFAKSDNTQGWYEREQRLRMAVSLFETAALKEFRNGYESDDIDVLMRRYAHVLWILNGGQSAIDLFIHHNHLITRKSDYGNVMDCIDTSTGTVKLEHTQAFLTRFGVAYNEEISIINRAFPPSLDVVTPFLEKVGSDVLSPFLTALFDELHRVNIESYLKAVSGTFVQCFNLMKDLRPSQSDNEGLHEAVIPVLRQIYEPHIDLYLAEELDFFRQGCDTAVRDWDRQLSEQAASTESLLMSNVNRQADKKDFLSSFKKVVMMPVNILPTFSSKPSGQKAEEEPKGGPPPSKKFSLPEAPTDELAAKAAIMNMKLEGIRSLFSIEVALSLVHAAKASLERAAQFVKLGGEYGDAAKQQCKGIFVSLLHILGHRHVIEGFDKAVDHLSNYRPREQGERDESNVKPLVTFLELVNVGDLILQMMDVFYEQELVGTKLTDRNDFLDPAVKAKKKFEQMLDERVASGLNKGIDVLMEEVDYLLATKQLSTDFNPEASMNPQRQTMDVGVSEAALAVVDVVSSHTQMLVGSTDKSTLDVFNQEVGLRLFAAICKHLKRQRVSVEGSLKLISDMNHYFKFIQTFKNNELLLYFKALRELSQIYLVDPSDAKELATIIADADRFYGIFRAEEVYEFAERRADWFQVRRDVERAMYGVGCSVIIPYWNDITCIYEVNGSILIYEGNDSSMTLLWYAAIFGTDTMWGVISYSLFSLFTIQHLYICVPLICGQQAQAITTTTTVQAAAQCSTFLSSSYTSPSEFRNEVLDSTNYYRHLDNAEVTY</sequence>
<dbReference type="STRING" id="1408163.A0A0F4YDX3"/>
<dbReference type="SUPFAM" id="SSF81383">
    <property type="entry name" value="F-box domain"/>
    <property type="match status" value="1"/>
</dbReference>
<dbReference type="Pfam" id="PF07393">
    <property type="entry name" value="Sec10_HB"/>
    <property type="match status" value="1"/>
</dbReference>
<protein>
    <submittedName>
        <fullName evidence="3">Secretion pathway protein Sls2/Rcy1</fullName>
    </submittedName>
</protein>
<evidence type="ECO:0000259" key="2">
    <source>
        <dbReference type="PROSITE" id="PS50181"/>
    </source>
</evidence>
<feature type="domain" description="F-box" evidence="2">
    <location>
        <begin position="27"/>
        <end position="73"/>
    </location>
</feature>
<proteinExistence type="predicted"/>
<dbReference type="GeneID" id="25313088"/>
<dbReference type="PANTHER" id="PTHR12100:SF1">
    <property type="entry name" value="RECYCLIN-1"/>
    <property type="match status" value="1"/>
</dbReference>
<name>A0A0F4YDX3_RASE3</name>
<dbReference type="Proteomes" id="UP000053958">
    <property type="component" value="Unassembled WGS sequence"/>
</dbReference>
<dbReference type="InterPro" id="IPR036047">
    <property type="entry name" value="F-box-like_dom_sf"/>
</dbReference>
<dbReference type="InterPro" id="IPR001810">
    <property type="entry name" value="F-box_dom"/>
</dbReference>
<evidence type="ECO:0000256" key="1">
    <source>
        <dbReference type="SAM" id="MobiDB-lite"/>
    </source>
</evidence>
<evidence type="ECO:0000313" key="4">
    <source>
        <dbReference type="Proteomes" id="UP000053958"/>
    </source>
</evidence>
<accession>A0A0F4YDX3</accession>
<dbReference type="RefSeq" id="XP_013322994.1">
    <property type="nucleotide sequence ID" value="XM_013467540.1"/>
</dbReference>
<comment type="caution">
    <text evidence="3">The sequence shown here is derived from an EMBL/GenBank/DDBJ whole genome shotgun (WGS) entry which is preliminary data.</text>
</comment>
<dbReference type="GO" id="GO:0000145">
    <property type="term" value="C:exocyst"/>
    <property type="evidence" value="ECO:0007669"/>
    <property type="project" value="TreeGrafter"/>
</dbReference>
<evidence type="ECO:0000313" key="3">
    <source>
        <dbReference type="EMBL" id="KKA16382.1"/>
    </source>
</evidence>
<dbReference type="InterPro" id="IPR048627">
    <property type="entry name" value="Sec10_HB"/>
</dbReference>
<dbReference type="OrthoDB" id="5554140at2759"/>
<dbReference type="AlphaFoldDB" id="A0A0F4YDX3"/>
<feature type="region of interest" description="Disordered" evidence="1">
    <location>
        <begin position="110"/>
        <end position="143"/>
    </location>
</feature>
<keyword evidence="4" id="KW-1185">Reference proteome</keyword>
<reference evidence="3 4" key="1">
    <citation type="submission" date="2015-04" db="EMBL/GenBank/DDBJ databases">
        <authorList>
            <person name="Heijne W.H."/>
            <person name="Fedorova N.D."/>
            <person name="Nierman W.C."/>
            <person name="Vollebregt A.W."/>
            <person name="Zhao Z."/>
            <person name="Wu L."/>
            <person name="Kumar M."/>
            <person name="Stam H."/>
            <person name="van den Berg M.A."/>
            <person name="Pel H.J."/>
        </authorList>
    </citation>
    <scope>NUCLEOTIDE SEQUENCE [LARGE SCALE GENOMIC DNA]</scope>
    <source>
        <strain evidence="3 4">CBS 393.64</strain>
    </source>
</reference>
<dbReference type="EMBL" id="LASV01000780">
    <property type="protein sequence ID" value="KKA16382.1"/>
    <property type="molecule type" value="Genomic_DNA"/>
</dbReference>
<organism evidence="3 4">
    <name type="scientific">Rasamsonia emersonii (strain ATCC 16479 / CBS 393.64 / IMI 116815)</name>
    <dbReference type="NCBI Taxonomy" id="1408163"/>
    <lineage>
        <taxon>Eukaryota</taxon>
        <taxon>Fungi</taxon>
        <taxon>Dikarya</taxon>
        <taxon>Ascomycota</taxon>
        <taxon>Pezizomycotina</taxon>
        <taxon>Eurotiomycetes</taxon>
        <taxon>Eurotiomycetidae</taxon>
        <taxon>Eurotiales</taxon>
        <taxon>Trichocomaceae</taxon>
        <taxon>Rasamsonia</taxon>
    </lineage>
</organism>
<dbReference type="SMART" id="SM00256">
    <property type="entry name" value="FBOX"/>
    <property type="match status" value="1"/>
</dbReference>
<dbReference type="PROSITE" id="PS50181">
    <property type="entry name" value="FBOX"/>
    <property type="match status" value="1"/>
</dbReference>
<dbReference type="InterPro" id="IPR009976">
    <property type="entry name" value="Sec10-like"/>
</dbReference>
<dbReference type="Pfam" id="PF12937">
    <property type="entry name" value="F-box-like"/>
    <property type="match status" value="1"/>
</dbReference>
<dbReference type="GO" id="GO:0006893">
    <property type="term" value="P:Golgi to plasma membrane transport"/>
    <property type="evidence" value="ECO:0007669"/>
    <property type="project" value="TreeGrafter"/>
</dbReference>
<dbReference type="Gene3D" id="1.20.1280.50">
    <property type="match status" value="1"/>
</dbReference>
<feature type="region of interest" description="Disordered" evidence="1">
    <location>
        <begin position="486"/>
        <end position="512"/>
    </location>
</feature>
<dbReference type="PANTHER" id="PTHR12100">
    <property type="entry name" value="SEC10"/>
    <property type="match status" value="1"/>
</dbReference>
<dbReference type="GO" id="GO:0006887">
    <property type="term" value="P:exocytosis"/>
    <property type="evidence" value="ECO:0007669"/>
    <property type="project" value="TreeGrafter"/>
</dbReference>